<feature type="compositionally biased region" description="Basic and acidic residues" evidence="1">
    <location>
        <begin position="32"/>
        <end position="46"/>
    </location>
</feature>
<gene>
    <name evidence="2" type="ORF">G2W53_030935</name>
</gene>
<sequence length="163" mass="18538">MLPFAREWQQILRFLKRLAPLLCQIAYKTRKGANEKRKQDGKRRQGSEIADGPSSLCKSCSPPLRVEITSHSHLAGQHRRLPRREDVEETNPRPEDKIGEGAFEHQENQALRLGGVYCSNPVVAVFLDFALAVRHRISLNNAITLSSFIYFPVQLVTKLSSCW</sequence>
<comment type="caution">
    <text evidence="2">The sequence shown here is derived from an EMBL/GenBank/DDBJ whole genome shotgun (WGS) entry which is preliminary data.</text>
</comment>
<proteinExistence type="predicted"/>
<reference evidence="2" key="1">
    <citation type="submission" date="2020-09" db="EMBL/GenBank/DDBJ databases">
        <title>Genome-Enabled Discovery of Anthraquinone Biosynthesis in Senna tora.</title>
        <authorList>
            <person name="Kang S.-H."/>
            <person name="Pandey R.P."/>
            <person name="Lee C.-M."/>
            <person name="Sim J.-S."/>
            <person name="Jeong J.-T."/>
            <person name="Choi B.-S."/>
            <person name="Jung M."/>
            <person name="Ginzburg D."/>
            <person name="Zhao K."/>
            <person name="Won S.Y."/>
            <person name="Oh T.-J."/>
            <person name="Yu Y."/>
            <person name="Kim N.-H."/>
            <person name="Lee O.R."/>
            <person name="Lee T.-H."/>
            <person name="Bashyal P."/>
            <person name="Kim T.-S."/>
            <person name="Lee W.-H."/>
            <person name="Kawkins C."/>
            <person name="Kim C.-K."/>
            <person name="Kim J.S."/>
            <person name="Ahn B.O."/>
            <person name="Rhee S.Y."/>
            <person name="Sohng J.K."/>
        </authorList>
    </citation>
    <scope>NUCLEOTIDE SEQUENCE</scope>
    <source>
        <tissue evidence="2">Leaf</tissue>
    </source>
</reference>
<dbReference type="Proteomes" id="UP000634136">
    <property type="component" value="Unassembled WGS sequence"/>
</dbReference>
<feature type="compositionally biased region" description="Basic and acidic residues" evidence="1">
    <location>
        <begin position="83"/>
        <end position="99"/>
    </location>
</feature>
<evidence type="ECO:0000313" key="3">
    <source>
        <dbReference type="Proteomes" id="UP000634136"/>
    </source>
</evidence>
<feature type="region of interest" description="Disordered" evidence="1">
    <location>
        <begin position="32"/>
        <end position="99"/>
    </location>
</feature>
<evidence type="ECO:0000256" key="1">
    <source>
        <dbReference type="SAM" id="MobiDB-lite"/>
    </source>
</evidence>
<keyword evidence="3" id="KW-1185">Reference proteome</keyword>
<evidence type="ECO:0000313" key="2">
    <source>
        <dbReference type="EMBL" id="KAF7816966.1"/>
    </source>
</evidence>
<name>A0A834WF19_9FABA</name>
<accession>A0A834WF19</accession>
<protein>
    <submittedName>
        <fullName evidence="2">Uncharacterized protein</fullName>
    </submittedName>
</protein>
<dbReference type="AlphaFoldDB" id="A0A834WF19"/>
<organism evidence="2 3">
    <name type="scientific">Senna tora</name>
    <dbReference type="NCBI Taxonomy" id="362788"/>
    <lineage>
        <taxon>Eukaryota</taxon>
        <taxon>Viridiplantae</taxon>
        <taxon>Streptophyta</taxon>
        <taxon>Embryophyta</taxon>
        <taxon>Tracheophyta</taxon>
        <taxon>Spermatophyta</taxon>
        <taxon>Magnoliopsida</taxon>
        <taxon>eudicotyledons</taxon>
        <taxon>Gunneridae</taxon>
        <taxon>Pentapetalae</taxon>
        <taxon>rosids</taxon>
        <taxon>fabids</taxon>
        <taxon>Fabales</taxon>
        <taxon>Fabaceae</taxon>
        <taxon>Caesalpinioideae</taxon>
        <taxon>Cassia clade</taxon>
        <taxon>Senna</taxon>
    </lineage>
</organism>
<feature type="compositionally biased region" description="Low complexity" evidence="1">
    <location>
        <begin position="53"/>
        <end position="64"/>
    </location>
</feature>
<dbReference type="EMBL" id="JAAIUW010000009">
    <property type="protein sequence ID" value="KAF7816966.1"/>
    <property type="molecule type" value="Genomic_DNA"/>
</dbReference>